<dbReference type="SMART" id="SM00052">
    <property type="entry name" value="EAL"/>
    <property type="match status" value="1"/>
</dbReference>
<gene>
    <name evidence="4" type="ORF">SDC9_91110</name>
</gene>
<feature type="domain" description="EAL" evidence="2">
    <location>
        <begin position="333"/>
        <end position="585"/>
    </location>
</feature>
<dbReference type="InterPro" id="IPR000160">
    <property type="entry name" value="GGDEF_dom"/>
</dbReference>
<feature type="transmembrane region" description="Helical" evidence="1">
    <location>
        <begin position="57"/>
        <end position="78"/>
    </location>
</feature>
<protein>
    <recommendedName>
        <fullName evidence="5">EAL domain-containing protein</fullName>
    </recommendedName>
</protein>
<dbReference type="InterPro" id="IPR043128">
    <property type="entry name" value="Rev_trsase/Diguanyl_cyclase"/>
</dbReference>
<name>A0A644ZU98_9ZZZZ</name>
<evidence type="ECO:0008006" key="5">
    <source>
        <dbReference type="Google" id="ProtNLM"/>
    </source>
</evidence>
<keyword evidence="1" id="KW-1133">Transmembrane helix</keyword>
<evidence type="ECO:0000256" key="1">
    <source>
        <dbReference type="SAM" id="Phobius"/>
    </source>
</evidence>
<dbReference type="SUPFAM" id="SSF55073">
    <property type="entry name" value="Nucleotide cyclase"/>
    <property type="match status" value="1"/>
</dbReference>
<dbReference type="InterPro" id="IPR029787">
    <property type="entry name" value="Nucleotide_cyclase"/>
</dbReference>
<dbReference type="SMART" id="SM00267">
    <property type="entry name" value="GGDEF"/>
    <property type="match status" value="1"/>
</dbReference>
<feature type="transmembrane region" description="Helical" evidence="1">
    <location>
        <begin position="90"/>
        <end position="111"/>
    </location>
</feature>
<dbReference type="Gene3D" id="3.30.70.270">
    <property type="match status" value="1"/>
</dbReference>
<reference evidence="4" key="1">
    <citation type="submission" date="2019-08" db="EMBL/GenBank/DDBJ databases">
        <authorList>
            <person name="Kucharzyk K."/>
            <person name="Murdoch R.W."/>
            <person name="Higgins S."/>
            <person name="Loffler F."/>
        </authorList>
    </citation>
    <scope>NUCLEOTIDE SEQUENCE</scope>
</reference>
<dbReference type="PANTHER" id="PTHR44757">
    <property type="entry name" value="DIGUANYLATE CYCLASE DGCP"/>
    <property type="match status" value="1"/>
</dbReference>
<dbReference type="PANTHER" id="PTHR44757:SF2">
    <property type="entry name" value="BIOFILM ARCHITECTURE MAINTENANCE PROTEIN MBAA"/>
    <property type="match status" value="1"/>
</dbReference>
<dbReference type="CDD" id="cd01949">
    <property type="entry name" value="GGDEF"/>
    <property type="match status" value="1"/>
</dbReference>
<dbReference type="FunFam" id="3.30.70.270:FF:000001">
    <property type="entry name" value="Diguanylate cyclase domain protein"/>
    <property type="match status" value="1"/>
</dbReference>
<dbReference type="PROSITE" id="PS50883">
    <property type="entry name" value="EAL"/>
    <property type="match status" value="1"/>
</dbReference>
<dbReference type="InterPro" id="IPR035919">
    <property type="entry name" value="EAL_sf"/>
</dbReference>
<sequence>MKYFSSVWKRQSLFLRLFATLLISMVLVFSTPYFLELARSGQVFGLAWGAKPEEELIILRCVSINFINMCSIFSYHFLKESSRKVRLRIVLINWFTSLASWMALIVSYFQVSNFPTMVKVINLIGLSIILLSIYWLYFFSYLFSTVKQRLENEKTLSKEFLRQAITDKLTGLKNRTAFGEDLEKALELCEKNNKVLSVIFFDLDRFKYINDAFGHNTGDELLKKVADLLEKYEDEHSQIYRIGGDEFTIITFDSQEDVTLSESIIKNFKAPIYVEGREIYITTSIGIARYPEAGNNVDTLTRNADSAMYVAKEQGKNRGCVYNKNMHHKLSKRLELESHIRRAISEEQFFLNFQPIVNMVDNSISSFEVFIRWNHPEKGIVMPGAFIPLAEETGLIVPIGEWVLKNACIEFQKSIKTLGKSIKLAVNLSAAQLQQVGIVDTIEEILKETDFNPMNLELEVTESSIMKNPEESIRKLKVLRDKGISIIIDDFGIEYSSLNYLKHLPYNTLKIDKCFISDIISNKADASITEAIIQLGHNLGVTVVAEGVEKKEQYEMLKVLGCDRIQGYYFSKPVNVGNLSELFNK</sequence>
<keyword evidence="1" id="KW-0472">Membrane</keyword>
<feature type="transmembrane region" description="Helical" evidence="1">
    <location>
        <begin position="12"/>
        <end position="35"/>
    </location>
</feature>
<proteinExistence type="predicted"/>
<dbReference type="InterPro" id="IPR001633">
    <property type="entry name" value="EAL_dom"/>
</dbReference>
<dbReference type="InterPro" id="IPR052155">
    <property type="entry name" value="Biofilm_reg_signaling"/>
</dbReference>
<evidence type="ECO:0000259" key="3">
    <source>
        <dbReference type="PROSITE" id="PS50887"/>
    </source>
</evidence>
<dbReference type="CDD" id="cd01948">
    <property type="entry name" value="EAL"/>
    <property type="match status" value="1"/>
</dbReference>
<comment type="caution">
    <text evidence="4">The sequence shown here is derived from an EMBL/GenBank/DDBJ whole genome shotgun (WGS) entry which is preliminary data.</text>
</comment>
<keyword evidence="1" id="KW-0812">Transmembrane</keyword>
<dbReference type="EMBL" id="VSSQ01010472">
    <property type="protein sequence ID" value="MPM44432.1"/>
    <property type="molecule type" value="Genomic_DNA"/>
</dbReference>
<organism evidence="4">
    <name type="scientific">bioreactor metagenome</name>
    <dbReference type="NCBI Taxonomy" id="1076179"/>
    <lineage>
        <taxon>unclassified sequences</taxon>
        <taxon>metagenomes</taxon>
        <taxon>ecological metagenomes</taxon>
    </lineage>
</organism>
<dbReference type="Gene3D" id="3.20.20.450">
    <property type="entry name" value="EAL domain"/>
    <property type="match status" value="1"/>
</dbReference>
<evidence type="ECO:0000259" key="2">
    <source>
        <dbReference type="PROSITE" id="PS50883"/>
    </source>
</evidence>
<dbReference type="PROSITE" id="PS50887">
    <property type="entry name" value="GGDEF"/>
    <property type="match status" value="1"/>
</dbReference>
<dbReference type="AlphaFoldDB" id="A0A644ZU98"/>
<accession>A0A644ZU98</accession>
<dbReference type="Pfam" id="PF00563">
    <property type="entry name" value="EAL"/>
    <property type="match status" value="1"/>
</dbReference>
<evidence type="ECO:0000313" key="4">
    <source>
        <dbReference type="EMBL" id="MPM44432.1"/>
    </source>
</evidence>
<feature type="transmembrane region" description="Helical" evidence="1">
    <location>
        <begin position="123"/>
        <end position="144"/>
    </location>
</feature>
<dbReference type="Pfam" id="PF00990">
    <property type="entry name" value="GGDEF"/>
    <property type="match status" value="1"/>
</dbReference>
<dbReference type="NCBIfam" id="TIGR00254">
    <property type="entry name" value="GGDEF"/>
    <property type="match status" value="1"/>
</dbReference>
<feature type="domain" description="GGDEF" evidence="3">
    <location>
        <begin position="194"/>
        <end position="324"/>
    </location>
</feature>
<dbReference type="SUPFAM" id="SSF141868">
    <property type="entry name" value="EAL domain-like"/>
    <property type="match status" value="1"/>
</dbReference>